<feature type="active site" description="Nucleophile and sulfur donor" evidence="2">
    <location>
        <position position="181"/>
    </location>
</feature>
<organism evidence="3 4">
    <name type="scientific">Desulfoplanes formicivorans</name>
    <dbReference type="NCBI Taxonomy" id="1592317"/>
    <lineage>
        <taxon>Bacteria</taxon>
        <taxon>Pseudomonadati</taxon>
        <taxon>Thermodesulfobacteriota</taxon>
        <taxon>Desulfovibrionia</taxon>
        <taxon>Desulfovibrionales</taxon>
        <taxon>Desulfoplanaceae</taxon>
        <taxon>Desulfoplanes</taxon>
    </lineage>
</organism>
<dbReference type="SUPFAM" id="SSF52402">
    <property type="entry name" value="Adenine nucleotide alpha hydrolases-like"/>
    <property type="match status" value="1"/>
</dbReference>
<dbReference type="RefSeq" id="WP_069858071.1">
    <property type="nucleotide sequence ID" value="NZ_BDFE01000015.1"/>
</dbReference>
<evidence type="ECO:0000313" key="4">
    <source>
        <dbReference type="Proteomes" id="UP000095200"/>
    </source>
</evidence>
<evidence type="ECO:0000313" key="3">
    <source>
        <dbReference type="EMBL" id="GAU08497.1"/>
    </source>
</evidence>
<accession>A0A194AEJ4</accession>
<dbReference type="AlphaFoldDB" id="A0A194AEJ4"/>
<dbReference type="PANTHER" id="PTHR43169:SF2">
    <property type="entry name" value="NAD_GMP SYNTHASE DOMAIN-CONTAINING PROTEIN"/>
    <property type="match status" value="1"/>
</dbReference>
<gene>
    <name evidence="3" type="ORF">DPF_1207</name>
</gene>
<dbReference type="Pfam" id="PF06508">
    <property type="entry name" value="QueC"/>
    <property type="match status" value="1"/>
</dbReference>
<dbReference type="GO" id="GO:0016783">
    <property type="term" value="F:sulfurtransferase activity"/>
    <property type="evidence" value="ECO:0007669"/>
    <property type="project" value="InterPro"/>
</dbReference>
<dbReference type="Proteomes" id="UP000095200">
    <property type="component" value="Unassembled WGS sequence"/>
</dbReference>
<dbReference type="InterPro" id="IPR014729">
    <property type="entry name" value="Rossmann-like_a/b/a_fold"/>
</dbReference>
<dbReference type="InterPro" id="IPR005232">
    <property type="entry name" value="LarE"/>
</dbReference>
<keyword evidence="4" id="KW-1185">Reference proteome</keyword>
<keyword evidence="1" id="KW-0671">Queuosine biosynthesis</keyword>
<reference evidence="4" key="1">
    <citation type="submission" date="2016-06" db="EMBL/GenBank/DDBJ databases">
        <title>Draft genome sequence of Desulfoplanes formicivorans strain Pf12B.</title>
        <authorList>
            <person name="Watanabe M."/>
            <person name="Kojima H."/>
            <person name="Fukui M."/>
        </authorList>
    </citation>
    <scope>NUCLEOTIDE SEQUENCE [LARGE SCALE GENOMIC DNA]</scope>
    <source>
        <strain evidence="4">Pf12B</strain>
    </source>
</reference>
<dbReference type="InterPro" id="IPR052188">
    <property type="entry name" value="Ni-pincer_cofactor_biosynth"/>
</dbReference>
<comment type="caution">
    <text evidence="3">The sequence shown here is derived from an EMBL/GenBank/DDBJ whole genome shotgun (WGS) entry which is preliminary data.</text>
</comment>
<name>A0A194AEJ4_9BACT</name>
<evidence type="ECO:0000256" key="1">
    <source>
        <dbReference type="ARBA" id="ARBA00022785"/>
    </source>
</evidence>
<dbReference type="InterPro" id="IPR018317">
    <property type="entry name" value="QueC"/>
</dbReference>
<proteinExistence type="predicted"/>
<dbReference type="PANTHER" id="PTHR43169">
    <property type="entry name" value="EXSB FAMILY PROTEIN"/>
    <property type="match status" value="1"/>
</dbReference>
<dbReference type="PIRSF" id="PIRSF006661">
    <property type="entry name" value="PP-lp_UCP006661"/>
    <property type="match status" value="1"/>
</dbReference>
<dbReference type="Gene3D" id="3.40.50.620">
    <property type="entry name" value="HUPs"/>
    <property type="match status" value="1"/>
</dbReference>
<dbReference type="GO" id="GO:0008616">
    <property type="term" value="P:tRNA queuosine(34) biosynthetic process"/>
    <property type="evidence" value="ECO:0007669"/>
    <property type="project" value="UniProtKB-KW"/>
</dbReference>
<dbReference type="CDD" id="cd01990">
    <property type="entry name" value="LarE-like"/>
    <property type="match status" value="1"/>
</dbReference>
<sequence>MIANPPLCPRLQDKYARLLAELQKGGSVLVAFSGGVDSALLLYAAKQALGHKILAVTLAPPYVPDREVTAAVNLAATMRVRHQVLHMPFPETIRNNPSNRCYTCKKTLFSLLQKTARDQGMKHVVEGTNTDDLGDDRPGLLALQELNIHSPLVCAGLNKADIRDLSRAFELPTWNKPAFACLLTRIPFGVRVDSKQLARIQQAEDFLTRQGFPEVRVRTHGNLARIEVDQSRISDLVRADATNRINTHLKALGYDHVCIDMEGYQRGSMNMPKEQTRERDNE</sequence>
<protein>
    <submittedName>
        <fullName evidence="3">Potassium ABC transporter ATPase</fullName>
    </submittedName>
</protein>
<dbReference type="EMBL" id="BDFE01000015">
    <property type="protein sequence ID" value="GAU08497.1"/>
    <property type="molecule type" value="Genomic_DNA"/>
</dbReference>
<evidence type="ECO:0000256" key="2">
    <source>
        <dbReference type="PIRSR" id="PIRSR006661-1"/>
    </source>
</evidence>
<dbReference type="NCBIfam" id="TIGR00268">
    <property type="entry name" value="ATP-dependent sacrificial sulfur transferase LarE"/>
    <property type="match status" value="1"/>
</dbReference>
<dbReference type="STRING" id="1592317.DPF_1207"/>
<dbReference type="OrthoDB" id="9776919at2"/>